<keyword evidence="4" id="KW-1185">Reference proteome</keyword>
<dbReference type="OrthoDB" id="9813552at2"/>
<dbReference type="EMBL" id="UHFA01000002">
    <property type="protein sequence ID" value="SUN36126.1"/>
    <property type="molecule type" value="Genomic_DNA"/>
</dbReference>
<dbReference type="PROSITE" id="PS51372">
    <property type="entry name" value="PRD_2"/>
    <property type="match status" value="2"/>
</dbReference>
<name>A0A380JGE6_STRDO</name>
<dbReference type="GO" id="GO:0003723">
    <property type="term" value="F:RNA binding"/>
    <property type="evidence" value="ECO:0007669"/>
    <property type="project" value="InterPro"/>
</dbReference>
<protein>
    <submittedName>
        <fullName evidence="3">Beta-glucoside bgl operon antiterminator, BglG family</fullName>
    </submittedName>
</protein>
<dbReference type="SUPFAM" id="SSF63520">
    <property type="entry name" value="PTS-regulatory domain, PRD"/>
    <property type="match status" value="2"/>
</dbReference>
<dbReference type="Gene3D" id="1.10.1790.10">
    <property type="entry name" value="PRD domain"/>
    <property type="match status" value="2"/>
</dbReference>
<dbReference type="InterPro" id="IPR050661">
    <property type="entry name" value="BglG_antiterminators"/>
</dbReference>
<dbReference type="SMART" id="SM01061">
    <property type="entry name" value="CAT_RBD"/>
    <property type="match status" value="1"/>
</dbReference>
<dbReference type="GO" id="GO:0006355">
    <property type="term" value="P:regulation of DNA-templated transcription"/>
    <property type="evidence" value="ECO:0007669"/>
    <property type="project" value="InterPro"/>
</dbReference>
<dbReference type="PROSITE" id="PS00018">
    <property type="entry name" value="EF_HAND_1"/>
    <property type="match status" value="1"/>
</dbReference>
<dbReference type="PANTHER" id="PTHR30185">
    <property type="entry name" value="CRYPTIC BETA-GLUCOSIDE BGL OPERON ANTITERMINATOR"/>
    <property type="match status" value="1"/>
</dbReference>
<evidence type="ECO:0000259" key="2">
    <source>
        <dbReference type="PROSITE" id="PS51372"/>
    </source>
</evidence>
<organism evidence="3 4">
    <name type="scientific">Streptococcus downei MFe28</name>
    <dbReference type="NCBI Taxonomy" id="764290"/>
    <lineage>
        <taxon>Bacteria</taxon>
        <taxon>Bacillati</taxon>
        <taxon>Bacillota</taxon>
        <taxon>Bacilli</taxon>
        <taxon>Lactobacillales</taxon>
        <taxon>Streptococcaceae</taxon>
        <taxon>Streptococcus</taxon>
    </lineage>
</organism>
<dbReference type="PANTHER" id="PTHR30185:SF15">
    <property type="entry name" value="CRYPTIC BETA-GLUCOSIDE BGL OPERON ANTITERMINATOR"/>
    <property type="match status" value="1"/>
</dbReference>
<dbReference type="Pfam" id="PF00874">
    <property type="entry name" value="PRD"/>
    <property type="match status" value="2"/>
</dbReference>
<evidence type="ECO:0000313" key="4">
    <source>
        <dbReference type="Proteomes" id="UP000254082"/>
    </source>
</evidence>
<keyword evidence="1" id="KW-0677">Repeat</keyword>
<dbReference type="InterPro" id="IPR004341">
    <property type="entry name" value="CAT_RNA-bd_dom"/>
</dbReference>
<dbReference type="InterPro" id="IPR036650">
    <property type="entry name" value="CAT_RNA-bd_dom_sf"/>
</dbReference>
<dbReference type="RefSeq" id="WP_115325020.1">
    <property type="nucleotide sequence ID" value="NZ_UHFA01000002.1"/>
</dbReference>
<feature type="domain" description="PRD" evidence="2">
    <location>
        <begin position="66"/>
        <end position="170"/>
    </location>
</feature>
<proteinExistence type="predicted"/>
<reference evidence="3 4" key="1">
    <citation type="submission" date="2018-06" db="EMBL/GenBank/DDBJ databases">
        <authorList>
            <consortium name="Pathogen Informatics"/>
            <person name="Doyle S."/>
        </authorList>
    </citation>
    <scope>NUCLEOTIDE SEQUENCE [LARGE SCALE GENOMIC DNA]</scope>
    <source>
        <strain evidence="4">NCTC 11391</strain>
    </source>
</reference>
<gene>
    <name evidence="3" type="primary">bglG</name>
    <name evidence="3" type="ORF">NCTC11391_01171</name>
</gene>
<evidence type="ECO:0000256" key="1">
    <source>
        <dbReference type="ARBA" id="ARBA00022737"/>
    </source>
</evidence>
<feature type="domain" description="PRD" evidence="2">
    <location>
        <begin position="172"/>
        <end position="277"/>
    </location>
</feature>
<dbReference type="AlphaFoldDB" id="A0A380JGE6"/>
<dbReference type="InterPro" id="IPR018247">
    <property type="entry name" value="EF_Hand_1_Ca_BS"/>
</dbReference>
<dbReference type="Proteomes" id="UP000254082">
    <property type="component" value="Unassembled WGS sequence"/>
</dbReference>
<dbReference type="SUPFAM" id="SSF50151">
    <property type="entry name" value="SacY-like RNA-binding domain"/>
    <property type="match status" value="1"/>
</dbReference>
<accession>A0A380JGE6</accession>
<dbReference type="InterPro" id="IPR036634">
    <property type="entry name" value="PRD_sf"/>
</dbReference>
<evidence type="ECO:0000313" key="3">
    <source>
        <dbReference type="EMBL" id="SUN36126.1"/>
    </source>
</evidence>
<dbReference type="Pfam" id="PF03123">
    <property type="entry name" value="CAT_RBD"/>
    <property type="match status" value="1"/>
</dbReference>
<dbReference type="InterPro" id="IPR011608">
    <property type="entry name" value="PRD"/>
</dbReference>
<dbReference type="Gene3D" id="2.30.24.10">
    <property type="entry name" value="CAT RNA-binding domain"/>
    <property type="match status" value="1"/>
</dbReference>
<sequence>MYRIVQALNNNVALVKDKYGEQAVVMGLGITYKKSKGDLIVSDKIEKVFSLKSSESKENFLTLLRDVPLDFITVTYDVIDSLSSKYHYPVQEYLYVTLTDHIYCSYKAILDNTYQKSDIRQLSQEYQEEYQMATEALAIFRSKLLADFPDDEIGKIALHFINAKSLKVDDKKLKVRTAKTILEQVQKILEQYDIKRTKTNVNFYDRLMVHLTYFIEYLDRSRDDNLSLLEMEDQIKQTYPRAYQIADEIYRIIIIETGVDSYPSERFYIALHIQRLL</sequence>